<dbReference type="AlphaFoldDB" id="A0A2I7SMC4"/>
<reference evidence="2" key="1">
    <citation type="submission" date="2018-01" db="EMBL/GenBank/DDBJ databases">
        <title>Complete genome of Tamlana sp. UJ94.</title>
        <authorList>
            <person name="Jung J."/>
            <person name="Chung D."/>
            <person name="Bae S.S."/>
            <person name="Baek K."/>
        </authorList>
    </citation>
    <scope>NUCLEOTIDE SEQUENCE [LARGE SCALE GENOMIC DNA]</scope>
    <source>
        <strain evidence="2">UJ94</strain>
    </source>
</reference>
<protein>
    <recommendedName>
        <fullName evidence="3">Type VI secretion system baseplate subunit TssG</fullName>
    </recommendedName>
</protein>
<evidence type="ECO:0008006" key="3">
    <source>
        <dbReference type="Google" id="ProtNLM"/>
    </source>
</evidence>
<dbReference type="EMBL" id="CP025938">
    <property type="protein sequence ID" value="AUS07037.1"/>
    <property type="molecule type" value="Genomic_DNA"/>
</dbReference>
<organism evidence="1 2">
    <name type="scientific">Pseudotamlana carrageenivorans</name>
    <dbReference type="NCBI Taxonomy" id="2069432"/>
    <lineage>
        <taxon>Bacteria</taxon>
        <taxon>Pseudomonadati</taxon>
        <taxon>Bacteroidota</taxon>
        <taxon>Flavobacteriia</taxon>
        <taxon>Flavobacteriales</taxon>
        <taxon>Flavobacteriaceae</taxon>
        <taxon>Pseudotamlana</taxon>
    </lineage>
</organism>
<dbReference type="Proteomes" id="UP000236592">
    <property type="component" value="Chromosome"/>
</dbReference>
<evidence type="ECO:0000313" key="1">
    <source>
        <dbReference type="EMBL" id="AUS07037.1"/>
    </source>
</evidence>
<dbReference type="OrthoDB" id="1411058at2"/>
<evidence type="ECO:0000313" key="2">
    <source>
        <dbReference type="Proteomes" id="UP000236592"/>
    </source>
</evidence>
<dbReference type="RefSeq" id="WP_102996935.1">
    <property type="nucleotide sequence ID" value="NZ_CP025938.1"/>
</dbReference>
<dbReference type="KEGG" id="taj:C1A40_17005"/>
<name>A0A2I7SMC4_9FLAO</name>
<proteinExistence type="predicted"/>
<keyword evidence="2" id="KW-1185">Reference proteome</keyword>
<gene>
    <name evidence="1" type="ORF">C1A40_17005</name>
</gene>
<accession>A0A2I7SMC4</accession>
<sequence length="304" mass="35059">MKKDLQAIHNELKDIHYNVKAEVLVAEIEDKITVTSDHILVSNQSDFNRSYRNDIINVSIDSHGGDQELLKLDLSRHGIYDLLPEGVFHSVESKGKTSSYKELNKLQKEEERQARSLFAPLEDAFFRSRVEAEQKQDKTIRDFSNLKDPFLLNFWKIDPSIPKDLAVKLLRLLPYTHQISGNLELTFLSLKKILAVDINYKKGFESLELRIDQPSESKLGINFVLQEDNLTIQQPTLHIKVQPQSNSDLAPILGSQGFRRFLQVFYKFFIPFEYHIKTEIQVKEADDFILGSAYDAYLGMATRV</sequence>